<accession>E7ABC9</accession>
<name>E7ABC9_HELFC</name>
<dbReference type="EMBL" id="FQ670179">
    <property type="protein sequence ID" value="CBY83687.1"/>
    <property type="molecule type" value="Genomic_DNA"/>
</dbReference>
<organism evidence="1 2">
    <name type="scientific">Helicobacter felis (strain ATCC 49179 / CCUG 28539 / NCTC 12436 / CS1)</name>
    <dbReference type="NCBI Taxonomy" id="936155"/>
    <lineage>
        <taxon>Bacteria</taxon>
        <taxon>Pseudomonadati</taxon>
        <taxon>Campylobacterota</taxon>
        <taxon>Epsilonproteobacteria</taxon>
        <taxon>Campylobacterales</taxon>
        <taxon>Helicobacteraceae</taxon>
        <taxon>Helicobacter</taxon>
    </lineage>
</organism>
<gene>
    <name evidence="1" type="ordered locus">Hfelis_16030</name>
</gene>
<dbReference type="RefSeq" id="WP_013470131.1">
    <property type="nucleotide sequence ID" value="NC_014810.2"/>
</dbReference>
<protein>
    <submittedName>
        <fullName evidence="1">Uncharacterized protein</fullName>
    </submittedName>
</protein>
<proteinExistence type="predicted"/>
<evidence type="ECO:0000313" key="2">
    <source>
        <dbReference type="Proteomes" id="UP000007934"/>
    </source>
</evidence>
<evidence type="ECO:0000313" key="1">
    <source>
        <dbReference type="EMBL" id="CBY83687.1"/>
    </source>
</evidence>
<dbReference type="Proteomes" id="UP000007934">
    <property type="component" value="Chromosome"/>
</dbReference>
<dbReference type="AlphaFoldDB" id="E7ABC9"/>
<keyword evidence="2" id="KW-1185">Reference proteome</keyword>
<dbReference type="KEGG" id="hfe:HFELIS_16030"/>
<dbReference type="STRING" id="936155.HFELIS_16030"/>
<dbReference type="HOGENOM" id="CLU_2973196_0_0_7"/>
<sequence length="58" mass="6466">MLSNARLFVNLLIVLLLTLTGANLYVSWVLEKHSKAIAKVIQEIHTMESSLKVENGKS</sequence>
<dbReference type="GeneID" id="43500499"/>
<reference evidence="1 2" key="1">
    <citation type="journal article" date="2011" name="Genome Biol. Evol.">
        <title>Comparative whole genome sequence analysis of the carcinogenic bacterial model pathogen Helicobacter felis.</title>
        <authorList>
            <person name="Arnold I.C."/>
            <person name="Zigova Z."/>
            <person name="Holden M."/>
            <person name="Lawley T.D."/>
            <person name="Rad R."/>
            <person name="Dougan G."/>
            <person name="Falkow S."/>
            <person name="Bentley S.D."/>
            <person name="Muller A."/>
        </authorList>
    </citation>
    <scope>NUCLEOTIDE SEQUENCE [LARGE SCALE GENOMIC DNA]</scope>
    <source>
        <strain evidence="2">ATCC 49179 / CCUG 28539 / NCTC 12436 / CS1</strain>
    </source>
</reference>